<evidence type="ECO:0000313" key="5">
    <source>
        <dbReference type="EMBL" id="QEC78088.1"/>
    </source>
</evidence>
<accession>A0A5B8W738</accession>
<dbReference type="InterPro" id="IPR011040">
    <property type="entry name" value="Sialidase"/>
</dbReference>
<feature type="domain" description="Sialidase" evidence="4">
    <location>
        <begin position="86"/>
        <end position="385"/>
    </location>
</feature>
<keyword evidence="6" id="KW-1185">Reference proteome</keyword>
<dbReference type="CDD" id="cd15482">
    <property type="entry name" value="Sialidase_non-viral"/>
    <property type="match status" value="1"/>
</dbReference>
<dbReference type="Pfam" id="PF13088">
    <property type="entry name" value="BNR_2"/>
    <property type="match status" value="1"/>
</dbReference>
<evidence type="ECO:0000256" key="2">
    <source>
        <dbReference type="ARBA" id="ARBA00009348"/>
    </source>
</evidence>
<dbReference type="GO" id="GO:0009313">
    <property type="term" value="P:oligosaccharide catabolic process"/>
    <property type="evidence" value="ECO:0007669"/>
    <property type="project" value="TreeGrafter"/>
</dbReference>
<sequence length="410" mass="45107">MILTIMYNKSLRLLVLTVLGTICTVGCKKTTPKIVIDTSARPPVTLETDTTLKIDTAVSLIDTVFQNRINGYAAYRAPVLLNTQQGTLIAFCEGRKIGGGDSGEVDVVFRRSVDNGKTWGEQRVAFHDGKNACDNPSVVQDQTTGTIWLVMSQNLNKDFEDSIIATKNTHGRTVWVASSNDDGVTWTIPTEITQAVKDPSWHWYATGPGTGIQLAHGPHKGRLIIGCDHSFFTDADKFMYSSHIIYSDDHGVSWHASGNTIANTNECQPVEVSSNNKQYNGEILLNSRYYGGGSFRAQSNSYDGGITWTASLPVLSLTDPICEGSIYRYSWKTDSTVSCLLFSNLNSLGYRVNLTLKMSLDEGRTWQLLKVLHKGPAGYSSLSVINKKTVACLYESGTVDPYETIVFVRL</sequence>
<dbReference type="GO" id="GO:0004308">
    <property type="term" value="F:exo-alpha-sialidase activity"/>
    <property type="evidence" value="ECO:0007669"/>
    <property type="project" value="UniProtKB-EC"/>
</dbReference>
<dbReference type="EMBL" id="CP042437">
    <property type="protein sequence ID" value="QEC78088.1"/>
    <property type="molecule type" value="Genomic_DNA"/>
</dbReference>
<comment type="catalytic activity">
    <reaction evidence="1">
        <text>Hydrolysis of alpha-(2-&gt;3)-, alpha-(2-&gt;6)-, alpha-(2-&gt;8)- glycosidic linkages of terminal sialic acid residues in oligosaccharides, glycoproteins, glycolipids, colominic acid and synthetic substrates.</text>
        <dbReference type="EC" id="3.2.1.18"/>
    </reaction>
</comment>
<dbReference type="EC" id="3.2.1.18" evidence="3"/>
<dbReference type="GO" id="GO:0016020">
    <property type="term" value="C:membrane"/>
    <property type="evidence" value="ECO:0007669"/>
    <property type="project" value="TreeGrafter"/>
</dbReference>
<organism evidence="5 6">
    <name type="scientific">Mucilaginibacter ginsenosidivorax</name>
    <dbReference type="NCBI Taxonomy" id="862126"/>
    <lineage>
        <taxon>Bacteria</taxon>
        <taxon>Pseudomonadati</taxon>
        <taxon>Bacteroidota</taxon>
        <taxon>Sphingobacteriia</taxon>
        <taxon>Sphingobacteriales</taxon>
        <taxon>Sphingobacteriaceae</taxon>
        <taxon>Mucilaginibacter</taxon>
    </lineage>
</organism>
<reference evidence="5 6" key="1">
    <citation type="journal article" date="2013" name="J. Microbiol.">
        <title>Mucilaginibacter ginsenosidivorax sp. nov., with ginsenoside converting activity isolated from sediment.</title>
        <authorList>
            <person name="Kim J.K."/>
            <person name="Choi T.E."/>
            <person name="Liu Q.M."/>
            <person name="Park H.Y."/>
            <person name="Yi T.H."/>
            <person name="Yoon M.H."/>
            <person name="Kim S.C."/>
            <person name="Im W.T."/>
        </authorList>
    </citation>
    <scope>NUCLEOTIDE SEQUENCE [LARGE SCALE GENOMIC DNA]</scope>
    <source>
        <strain evidence="5 6">KHI28</strain>
    </source>
</reference>
<dbReference type="PANTHER" id="PTHR10628">
    <property type="entry name" value="SIALIDASE"/>
    <property type="match status" value="1"/>
</dbReference>
<dbReference type="GO" id="GO:0005737">
    <property type="term" value="C:cytoplasm"/>
    <property type="evidence" value="ECO:0007669"/>
    <property type="project" value="TreeGrafter"/>
</dbReference>
<protein>
    <recommendedName>
        <fullName evidence="3">exo-alpha-sialidase</fullName>
        <ecNumber evidence="3">3.2.1.18</ecNumber>
    </recommendedName>
</protein>
<dbReference type="InterPro" id="IPR036278">
    <property type="entry name" value="Sialidase_sf"/>
</dbReference>
<name>A0A5B8W738_9SPHI</name>
<dbReference type="KEGG" id="mgk:FSB76_19905"/>
<proteinExistence type="inferred from homology"/>
<evidence type="ECO:0000256" key="3">
    <source>
        <dbReference type="ARBA" id="ARBA00012733"/>
    </source>
</evidence>
<comment type="similarity">
    <text evidence="2">Belongs to the glycosyl hydrolase 33 family.</text>
</comment>
<dbReference type="PANTHER" id="PTHR10628:SF30">
    <property type="entry name" value="EXO-ALPHA-SIALIDASE"/>
    <property type="match status" value="1"/>
</dbReference>
<evidence type="ECO:0000256" key="1">
    <source>
        <dbReference type="ARBA" id="ARBA00000427"/>
    </source>
</evidence>
<dbReference type="InterPro" id="IPR026856">
    <property type="entry name" value="Sialidase_fam"/>
</dbReference>
<evidence type="ECO:0000313" key="6">
    <source>
        <dbReference type="Proteomes" id="UP000321362"/>
    </source>
</evidence>
<dbReference type="Gene3D" id="2.120.10.10">
    <property type="match status" value="1"/>
</dbReference>
<dbReference type="AlphaFoldDB" id="A0A5B8W738"/>
<gene>
    <name evidence="5" type="ORF">FSB76_19905</name>
</gene>
<dbReference type="SUPFAM" id="SSF50939">
    <property type="entry name" value="Sialidases"/>
    <property type="match status" value="1"/>
</dbReference>
<dbReference type="Proteomes" id="UP000321362">
    <property type="component" value="Chromosome"/>
</dbReference>
<evidence type="ECO:0000259" key="4">
    <source>
        <dbReference type="Pfam" id="PF13088"/>
    </source>
</evidence>
<dbReference type="GO" id="GO:0006689">
    <property type="term" value="P:ganglioside catabolic process"/>
    <property type="evidence" value="ECO:0007669"/>
    <property type="project" value="TreeGrafter"/>
</dbReference>